<feature type="compositionally biased region" description="Polar residues" evidence="1">
    <location>
        <begin position="342"/>
        <end position="351"/>
    </location>
</feature>
<comment type="caution">
    <text evidence="2">The sequence shown here is derived from an EMBL/GenBank/DDBJ whole genome shotgun (WGS) entry which is preliminary data.</text>
</comment>
<proteinExistence type="predicted"/>
<gene>
    <name evidence="2" type="ORF">KCU76_g1999</name>
</gene>
<reference evidence="2" key="1">
    <citation type="journal article" date="2021" name="J Fungi (Basel)">
        <title>Virulence traits and population genomics of the black yeast Aureobasidium melanogenum.</title>
        <authorList>
            <person name="Cernosa A."/>
            <person name="Sun X."/>
            <person name="Gostincar C."/>
            <person name="Fang C."/>
            <person name="Gunde-Cimerman N."/>
            <person name="Song Z."/>
        </authorList>
    </citation>
    <scope>NUCLEOTIDE SEQUENCE</scope>
    <source>
        <strain evidence="2">EXF-9911</strain>
    </source>
</reference>
<accession>A0A9P8EV11</accession>
<sequence length="409" mass="44474">MNHRRVESSAAIRARFRRKLARNCHSAFNDPPEPLPGVTPLTPSQPAAVPADPPQDVAALDLLRADLRASNRSTLQHVDALGGRLDSMRASAEDHRNAHQQQLDIINNSVNALDLSALQDIPPMTTNVAACHHTALSIADTANKIDDDLSLLMARSKTSWSNGLATIAQIKIKVAALLDGVQELKVQADNVQSISQKHYETLATDIVANTRSTNELNRKISSLETIVAGLTPLIGNVQSSILAKVEAQGTVINSLHGELLLQRETINTMSESNTSLHEVQILEQVSERLDFLKVLAPAVADLVKMKSEFIAGNRSIQADSSPRSGLDLQAELERIGAGISSGERSPSQTEFDCSEARSSSRQRSPSQTEFNSGRSESEVEAQDFDWSSANARLREQQQGALEPYKEALF</sequence>
<dbReference type="AlphaFoldDB" id="A0A9P8EV11"/>
<feature type="region of interest" description="Disordered" evidence="1">
    <location>
        <begin position="337"/>
        <end position="382"/>
    </location>
</feature>
<name>A0A9P8EV11_AURME</name>
<feature type="compositionally biased region" description="Low complexity" evidence="1">
    <location>
        <begin position="357"/>
        <end position="367"/>
    </location>
</feature>
<reference evidence="2" key="2">
    <citation type="submission" date="2021-08" db="EMBL/GenBank/DDBJ databases">
        <authorList>
            <person name="Gostincar C."/>
            <person name="Sun X."/>
            <person name="Song Z."/>
            <person name="Gunde-Cimerman N."/>
        </authorList>
    </citation>
    <scope>NUCLEOTIDE SEQUENCE</scope>
    <source>
        <strain evidence="2">EXF-9911</strain>
    </source>
</reference>
<evidence type="ECO:0000256" key="1">
    <source>
        <dbReference type="SAM" id="MobiDB-lite"/>
    </source>
</evidence>
<dbReference type="EMBL" id="JAHFXF010000046">
    <property type="protein sequence ID" value="KAG9698818.1"/>
    <property type="molecule type" value="Genomic_DNA"/>
</dbReference>
<feature type="non-terminal residue" evidence="2">
    <location>
        <position position="409"/>
    </location>
</feature>
<evidence type="ECO:0000313" key="3">
    <source>
        <dbReference type="Proteomes" id="UP000779574"/>
    </source>
</evidence>
<dbReference type="Proteomes" id="UP000779574">
    <property type="component" value="Unassembled WGS sequence"/>
</dbReference>
<feature type="region of interest" description="Disordered" evidence="1">
    <location>
        <begin position="25"/>
        <end position="51"/>
    </location>
</feature>
<organism evidence="2 3">
    <name type="scientific">Aureobasidium melanogenum</name>
    <name type="common">Aureobasidium pullulans var. melanogenum</name>
    <dbReference type="NCBI Taxonomy" id="46634"/>
    <lineage>
        <taxon>Eukaryota</taxon>
        <taxon>Fungi</taxon>
        <taxon>Dikarya</taxon>
        <taxon>Ascomycota</taxon>
        <taxon>Pezizomycotina</taxon>
        <taxon>Dothideomycetes</taxon>
        <taxon>Dothideomycetidae</taxon>
        <taxon>Dothideales</taxon>
        <taxon>Saccotheciaceae</taxon>
        <taxon>Aureobasidium</taxon>
    </lineage>
</organism>
<protein>
    <submittedName>
        <fullName evidence="2">Uncharacterized protein</fullName>
    </submittedName>
</protein>
<evidence type="ECO:0000313" key="2">
    <source>
        <dbReference type="EMBL" id="KAG9698818.1"/>
    </source>
</evidence>